<gene>
    <name evidence="2" type="ORF">H8S77_15840</name>
</gene>
<evidence type="ECO:0000256" key="1">
    <source>
        <dbReference type="SAM" id="SignalP"/>
    </source>
</evidence>
<name>A0ABR7E3K6_9BACT</name>
<proteinExistence type="predicted"/>
<protein>
    <submittedName>
        <fullName evidence="2">T9SS type A sorting domain-containing protein</fullName>
    </submittedName>
</protein>
<dbReference type="Proteomes" id="UP000644010">
    <property type="component" value="Unassembled WGS sequence"/>
</dbReference>
<evidence type="ECO:0000313" key="3">
    <source>
        <dbReference type="Proteomes" id="UP000644010"/>
    </source>
</evidence>
<keyword evidence="1" id="KW-0732">Signal</keyword>
<accession>A0ABR7E3K6</accession>
<feature type="chain" id="PRO_5046461791" evidence="1">
    <location>
        <begin position="22"/>
        <end position="287"/>
    </location>
</feature>
<comment type="caution">
    <text evidence="2">The sequence shown here is derived from an EMBL/GenBank/DDBJ whole genome shotgun (WGS) entry which is preliminary data.</text>
</comment>
<dbReference type="RefSeq" id="WP_186960241.1">
    <property type="nucleotide sequence ID" value="NZ_JACOOI010000017.1"/>
</dbReference>
<keyword evidence="3" id="KW-1185">Reference proteome</keyword>
<sequence>MKNIKFILPFLSYCLFFMAQAVNAQYYGYEDDLQIIVYCKGISDPSHISTLDFCDIELINKNGPSYYCPVVSMGEWSGDFHVMQEVPFVKNKFKGHFLKAGTCKISVGGISKTVEISDPYLTNTSTLLFYGQEETVEVLNLPKEDVSITWLVSDGLKIVSGQGTSKVVYTTKENTSSYEYIQANVQSQVWILALRNNVSISNIPQTNEFQLSRTSSNSFMLNVDQETTLSAPVKYELYDQARGSLMRKGMVESKAGVLNFENLSKGIYVLKLYLDEKNIQTRKILIN</sequence>
<organism evidence="2 3">
    <name type="scientific">Parabacteroides segnis</name>
    <dbReference type="NCBI Taxonomy" id="2763058"/>
    <lineage>
        <taxon>Bacteria</taxon>
        <taxon>Pseudomonadati</taxon>
        <taxon>Bacteroidota</taxon>
        <taxon>Bacteroidia</taxon>
        <taxon>Bacteroidales</taxon>
        <taxon>Tannerellaceae</taxon>
        <taxon>Parabacteroides</taxon>
    </lineage>
</organism>
<feature type="signal peptide" evidence="1">
    <location>
        <begin position="1"/>
        <end position="21"/>
    </location>
</feature>
<reference evidence="2 3" key="1">
    <citation type="submission" date="2020-08" db="EMBL/GenBank/DDBJ databases">
        <title>Genome public.</title>
        <authorList>
            <person name="Liu C."/>
            <person name="Sun Q."/>
        </authorList>
    </citation>
    <scope>NUCLEOTIDE SEQUENCE [LARGE SCALE GENOMIC DNA]</scope>
    <source>
        <strain evidence="2 3">BX2</strain>
    </source>
</reference>
<evidence type="ECO:0000313" key="2">
    <source>
        <dbReference type="EMBL" id="MBC5644351.1"/>
    </source>
</evidence>
<dbReference type="EMBL" id="JACOOI010000017">
    <property type="protein sequence ID" value="MBC5644351.1"/>
    <property type="molecule type" value="Genomic_DNA"/>
</dbReference>